<sequence>MKNKIIKIITCLFLFGMIVGASTPLNLFPFSARGIKVEAASSRYNHNHRGFTCYKMNYYVTNKMCRDLKKNYNKLKTPAQIASFIPIGGVGTWVITNAFSSAVDAMNVFVRAANQGKGVQLTYNAHFSNTTSYQYNDYARYVIK</sequence>
<proteinExistence type="predicted"/>
<dbReference type="NCBIfam" id="NF041453">
    <property type="entry name" value="Bac51"/>
    <property type="match status" value="1"/>
</dbReference>
<organism evidence="1 2">
    <name type="scientific">Enterococcus faecium EnGen0180</name>
    <dbReference type="NCBI Taxonomy" id="1157475"/>
    <lineage>
        <taxon>Bacteria</taxon>
        <taxon>Bacillati</taxon>
        <taxon>Bacillota</taxon>
        <taxon>Bacilli</taxon>
        <taxon>Lactobacillales</taxon>
        <taxon>Enterococcaceae</taxon>
        <taxon>Enterococcus</taxon>
    </lineage>
</organism>
<protein>
    <recommendedName>
        <fullName evidence="3">Bacteriocin</fullName>
    </recommendedName>
</protein>
<reference evidence="1 2" key="1">
    <citation type="submission" date="2013-02" db="EMBL/GenBank/DDBJ databases">
        <title>The Genome Sequence of Enterococcus faecium VRE_84.</title>
        <authorList>
            <consortium name="The Broad Institute Genome Sequencing Platform"/>
            <consortium name="The Broad Institute Genome Sequencing Center for Infectious Disease"/>
            <person name="Earl A.M."/>
            <person name="Gilmore M.S."/>
            <person name="Lebreton F."/>
            <person name="Hammerum A.M."/>
            <person name="Jensen L.B."/>
            <person name="Guardabassi L."/>
            <person name="Walker B."/>
            <person name="Young S.K."/>
            <person name="Zeng Q."/>
            <person name="Gargeya S."/>
            <person name="Fitzgerald M."/>
            <person name="Haas B."/>
            <person name="Abouelleil A."/>
            <person name="Alvarado L."/>
            <person name="Arachchi H.M."/>
            <person name="Berlin A.M."/>
            <person name="Chapman S.B."/>
            <person name="Dewar J."/>
            <person name="Goldberg J."/>
            <person name="Griggs A."/>
            <person name="Gujja S."/>
            <person name="Hansen M."/>
            <person name="Howarth C."/>
            <person name="Imamovic A."/>
            <person name="Larimer J."/>
            <person name="McCowan C."/>
            <person name="Murphy C."/>
            <person name="Neiman D."/>
            <person name="Pearson M."/>
            <person name="Priest M."/>
            <person name="Roberts A."/>
            <person name="Saif S."/>
            <person name="Shea T."/>
            <person name="Sisk P."/>
            <person name="Sykes S."/>
            <person name="Wortman J."/>
            <person name="Nusbaum C."/>
            <person name="Birren B."/>
        </authorList>
    </citation>
    <scope>NUCLEOTIDE SEQUENCE [LARGE SCALE GENOMIC DNA]</scope>
    <source>
        <strain evidence="1 2">VRE 84</strain>
    </source>
</reference>
<dbReference type="Proteomes" id="UP000013834">
    <property type="component" value="Unassembled WGS sequence"/>
</dbReference>
<gene>
    <name evidence="1" type="ORF">SMG_03201</name>
</gene>
<name>A0A829F4J8_ENTFC</name>
<dbReference type="InterPro" id="IPR048127">
    <property type="entry name" value="BacA"/>
</dbReference>
<dbReference type="EMBL" id="AIVF01000080">
    <property type="protein sequence ID" value="EOG20235.1"/>
    <property type="molecule type" value="Genomic_DNA"/>
</dbReference>
<dbReference type="AlphaFoldDB" id="A0A829F4J8"/>
<evidence type="ECO:0008006" key="3">
    <source>
        <dbReference type="Google" id="ProtNLM"/>
    </source>
</evidence>
<dbReference type="RefSeq" id="WP_002351079.1">
    <property type="nucleotide sequence ID" value="NZ_KB948152.1"/>
</dbReference>
<evidence type="ECO:0000313" key="1">
    <source>
        <dbReference type="EMBL" id="EOG20235.1"/>
    </source>
</evidence>
<comment type="caution">
    <text evidence="1">The sequence shown here is derived from an EMBL/GenBank/DDBJ whole genome shotgun (WGS) entry which is preliminary data.</text>
</comment>
<accession>A0A829F4J8</accession>
<evidence type="ECO:0000313" key="2">
    <source>
        <dbReference type="Proteomes" id="UP000013834"/>
    </source>
</evidence>